<evidence type="ECO:0000313" key="3">
    <source>
        <dbReference type="Proteomes" id="UP000747399"/>
    </source>
</evidence>
<evidence type="ECO:0000313" key="2">
    <source>
        <dbReference type="EMBL" id="GIL56654.1"/>
    </source>
</evidence>
<feature type="region of interest" description="Disordered" evidence="1">
    <location>
        <begin position="299"/>
        <end position="327"/>
    </location>
</feature>
<dbReference type="AlphaFoldDB" id="A0A8J4BA34"/>
<sequence>MKFSPFDKAFGPHLPSTKSFAATYAAAFSALDPAPYSLSEPHNSKPSGKSSPKNLAAAAAVAAAAVGNPITSLPGCAARHSMDLANARPKAPGGVAGNPHCCQQNDLRNPRDVRGSHSGTITPAAAVVEAVAAPVQPVRTPRQQHRQQLTAQPPPSRLYQQVPPGQRQSIQVERDVNPTRRNYRPSIDAAAGATMLYTCPATDAAYLQPVSLAYSSPLAAAATTAGATACEVPGFISGPAPVPFAQIPPPPLPPASSRMVAAVGSEAEQASEWDFGDNLHRARLLARYAAMAAAEEMRYDPAPSTAAAIGSDSEDGGGGGNNHYRKTHSPWRLMSLLLSSSKSSDGKSVPTSHRGSDGAECAGGEESSEPAVVRSRDSRRLLRAQRSRVGIDQPDPKQKQPVQLASGRVSAPAFTVEYQQQREQLKQQHRTQRQVRSLGSAPSRHRHKMQYGDVGGHDEEEEEEEEEKGDENELSAAVVTAGLG</sequence>
<organism evidence="2 3">
    <name type="scientific">Volvox africanus</name>
    <dbReference type="NCBI Taxonomy" id="51714"/>
    <lineage>
        <taxon>Eukaryota</taxon>
        <taxon>Viridiplantae</taxon>
        <taxon>Chlorophyta</taxon>
        <taxon>core chlorophytes</taxon>
        <taxon>Chlorophyceae</taxon>
        <taxon>CS clade</taxon>
        <taxon>Chlamydomonadales</taxon>
        <taxon>Volvocaceae</taxon>
        <taxon>Volvox</taxon>
    </lineage>
</organism>
<evidence type="ECO:0000256" key="1">
    <source>
        <dbReference type="SAM" id="MobiDB-lite"/>
    </source>
</evidence>
<proteinExistence type="predicted"/>
<protein>
    <submittedName>
        <fullName evidence="2">Uncharacterized protein</fullName>
    </submittedName>
</protein>
<comment type="caution">
    <text evidence="2">The sequence shown here is derived from an EMBL/GenBank/DDBJ whole genome shotgun (WGS) entry which is preliminary data.</text>
</comment>
<keyword evidence="3" id="KW-1185">Reference proteome</keyword>
<feature type="compositionally biased region" description="Low complexity" evidence="1">
    <location>
        <begin position="358"/>
        <end position="373"/>
    </location>
</feature>
<dbReference type="EMBL" id="BNCO01000025">
    <property type="protein sequence ID" value="GIL56654.1"/>
    <property type="molecule type" value="Genomic_DNA"/>
</dbReference>
<feature type="region of interest" description="Disordered" evidence="1">
    <location>
        <begin position="425"/>
        <end position="484"/>
    </location>
</feature>
<reference evidence="2" key="1">
    <citation type="journal article" date="2021" name="Proc. Natl. Acad. Sci. U.S.A.">
        <title>Three genomes in the algal genus Volvox reveal the fate of a haploid sex-determining region after a transition to homothallism.</title>
        <authorList>
            <person name="Yamamoto K."/>
            <person name="Hamaji T."/>
            <person name="Kawai-Toyooka H."/>
            <person name="Matsuzaki R."/>
            <person name="Takahashi F."/>
            <person name="Nishimura Y."/>
            <person name="Kawachi M."/>
            <person name="Noguchi H."/>
            <person name="Minakuchi Y."/>
            <person name="Umen J.G."/>
            <person name="Toyoda A."/>
            <person name="Nozaki H."/>
        </authorList>
    </citation>
    <scope>NUCLEOTIDE SEQUENCE</scope>
    <source>
        <strain evidence="2">NIES-3780</strain>
    </source>
</reference>
<feature type="region of interest" description="Disordered" evidence="1">
    <location>
        <begin position="341"/>
        <end position="407"/>
    </location>
</feature>
<dbReference type="Proteomes" id="UP000747399">
    <property type="component" value="Unassembled WGS sequence"/>
</dbReference>
<accession>A0A8J4BA34</accession>
<feature type="region of interest" description="Disordered" evidence="1">
    <location>
        <begin position="137"/>
        <end position="169"/>
    </location>
</feature>
<gene>
    <name evidence="2" type="ORF">Vafri_11979</name>
</gene>
<name>A0A8J4BA34_9CHLO</name>
<feature type="compositionally biased region" description="Acidic residues" evidence="1">
    <location>
        <begin position="458"/>
        <end position="473"/>
    </location>
</feature>